<reference evidence="2" key="1">
    <citation type="submission" date="2020-02" db="EMBL/GenBank/DDBJ databases">
        <title>Bacillus sedimentmangrovi sp. nov., isolated from sediment of the mangrove ecosystem.</title>
        <authorList>
            <person name="Liu G."/>
        </authorList>
    </citation>
    <scope>NUCLEOTIDE SEQUENCE [LARGE SCALE GENOMIC DNA]</scope>
    <source>
        <strain evidence="2">SgZ-7</strain>
    </source>
</reference>
<sequence length="134" mass="15191">MKLKRYFSILALTGALVFSLSITRAYANTPTQVRLTPNEYSDVTELRWYNAGQKIRVNYESYDSSVRGFTLHLGIKWADTSHYDVLKSVWVPMGTNYTGFDYTVPASGYYLVKLHCNGDGSKNGCDAWASMDDY</sequence>
<proteinExistence type="predicted"/>
<protein>
    <submittedName>
        <fullName evidence="2">Uncharacterized protein</fullName>
    </submittedName>
</protein>
<dbReference type="EMBL" id="JAAIUV010000013">
    <property type="protein sequence ID" value="NEX79152.1"/>
    <property type="molecule type" value="Genomic_DNA"/>
</dbReference>
<organism evidence="2 3">
    <name type="scientific">Neobacillus thermocopriae</name>
    <dbReference type="NCBI Taxonomy" id="1215031"/>
    <lineage>
        <taxon>Bacteria</taxon>
        <taxon>Bacillati</taxon>
        <taxon>Bacillota</taxon>
        <taxon>Bacilli</taxon>
        <taxon>Bacillales</taxon>
        <taxon>Bacillaceae</taxon>
        <taxon>Neobacillus</taxon>
    </lineage>
</organism>
<accession>A0A6B3TR96</accession>
<comment type="caution">
    <text evidence="2">The sequence shown here is derived from an EMBL/GenBank/DDBJ whole genome shotgun (WGS) entry which is preliminary data.</text>
</comment>
<feature type="signal peptide" evidence="1">
    <location>
        <begin position="1"/>
        <end position="27"/>
    </location>
</feature>
<gene>
    <name evidence="2" type="ORF">G4Z05_09660</name>
</gene>
<keyword evidence="3" id="KW-1185">Reference proteome</keyword>
<feature type="chain" id="PRO_5025347304" evidence="1">
    <location>
        <begin position="28"/>
        <end position="134"/>
    </location>
</feature>
<keyword evidence="1" id="KW-0732">Signal</keyword>
<dbReference type="RefSeq" id="WP_163251769.1">
    <property type="nucleotide sequence ID" value="NZ_JAAIUV010000013.1"/>
</dbReference>
<dbReference type="AlphaFoldDB" id="A0A6B3TR96"/>
<dbReference type="Proteomes" id="UP000481621">
    <property type="component" value="Unassembled WGS sequence"/>
</dbReference>
<evidence type="ECO:0000256" key="1">
    <source>
        <dbReference type="SAM" id="SignalP"/>
    </source>
</evidence>
<evidence type="ECO:0000313" key="3">
    <source>
        <dbReference type="Proteomes" id="UP000481621"/>
    </source>
</evidence>
<evidence type="ECO:0000313" key="2">
    <source>
        <dbReference type="EMBL" id="NEX79152.1"/>
    </source>
</evidence>
<name>A0A6B3TR96_9BACI</name>